<keyword evidence="2" id="KW-0479">Metal-binding</keyword>
<organism evidence="8 9">
    <name type="scientific">Patulibacter medicamentivorans</name>
    <dbReference type="NCBI Taxonomy" id="1097667"/>
    <lineage>
        <taxon>Bacteria</taxon>
        <taxon>Bacillati</taxon>
        <taxon>Actinomycetota</taxon>
        <taxon>Thermoleophilia</taxon>
        <taxon>Solirubrobacterales</taxon>
        <taxon>Patulibacteraceae</taxon>
        <taxon>Patulibacter</taxon>
    </lineage>
</organism>
<evidence type="ECO:0000256" key="1">
    <source>
        <dbReference type="ARBA" id="ARBA00022714"/>
    </source>
</evidence>
<comment type="similarity">
    <text evidence="6">Belongs to the bacterial ring-hydroxylating dioxygenase ferredoxin component family.</text>
</comment>
<keyword evidence="1" id="KW-0001">2Fe-2S</keyword>
<keyword evidence="9" id="KW-1185">Reference proteome</keyword>
<dbReference type="GO" id="GO:0008942">
    <property type="term" value="F:nitrite reductase [NAD(P)H] activity"/>
    <property type="evidence" value="ECO:0007669"/>
    <property type="project" value="UniProtKB-EC"/>
</dbReference>
<evidence type="ECO:0000256" key="2">
    <source>
        <dbReference type="ARBA" id="ARBA00022723"/>
    </source>
</evidence>
<dbReference type="EC" id="1.7.1.4" evidence="8"/>
<dbReference type="EMBL" id="AGUD01000310">
    <property type="protein sequence ID" value="EHN08936.1"/>
    <property type="molecule type" value="Genomic_DNA"/>
</dbReference>
<keyword evidence="8" id="KW-0560">Oxidoreductase</keyword>
<proteinExistence type="inferred from homology"/>
<dbReference type="PANTHER" id="PTHR21496">
    <property type="entry name" value="FERREDOXIN-RELATED"/>
    <property type="match status" value="1"/>
</dbReference>
<dbReference type="Proteomes" id="UP000005143">
    <property type="component" value="Unassembled WGS sequence"/>
</dbReference>
<feature type="domain" description="Rieske" evidence="7">
    <location>
        <begin position="27"/>
        <end position="120"/>
    </location>
</feature>
<dbReference type="InterPro" id="IPR017941">
    <property type="entry name" value="Rieske_2Fe-2S"/>
</dbReference>
<comment type="caution">
    <text evidence="8">The sequence shown here is derived from an EMBL/GenBank/DDBJ whole genome shotgun (WGS) entry which is preliminary data.</text>
</comment>
<comment type="cofactor">
    <cofactor evidence="5">
        <name>[2Fe-2S] cluster</name>
        <dbReference type="ChEBI" id="CHEBI:190135"/>
    </cofactor>
</comment>
<dbReference type="OrthoDB" id="147178at2"/>
<dbReference type="GO" id="GO:0016705">
    <property type="term" value="F:oxidoreductase activity, acting on paired donors, with incorporation or reduction of molecular oxygen"/>
    <property type="evidence" value="ECO:0007669"/>
    <property type="project" value="UniProtKB-ARBA"/>
</dbReference>
<evidence type="ECO:0000313" key="8">
    <source>
        <dbReference type="EMBL" id="EHN08936.1"/>
    </source>
</evidence>
<dbReference type="PATRIC" id="fig|1097667.3.peg.4208"/>
<dbReference type="GO" id="GO:0046872">
    <property type="term" value="F:metal ion binding"/>
    <property type="evidence" value="ECO:0007669"/>
    <property type="project" value="UniProtKB-KW"/>
</dbReference>
<dbReference type="InterPro" id="IPR036922">
    <property type="entry name" value="Rieske_2Fe-2S_sf"/>
</dbReference>
<sequence>MHDTLSRTAVPETADATGPELLEAGFRLVGAASDVPMLEGRRATVDGQRVAVFRLPAGFAAIDAHCPHRAGPLYDGLVADGCVTCPLHNWRIDLASGRVAGQEQVVGVHEVIERAGQLYVRLGASACDRGGDCDHAGEPAAGAA</sequence>
<dbReference type="AlphaFoldDB" id="H0EBL4"/>
<dbReference type="PROSITE" id="PS51296">
    <property type="entry name" value="RIESKE"/>
    <property type="match status" value="1"/>
</dbReference>
<gene>
    <name evidence="8" type="ORF">PAI11_42460</name>
</gene>
<dbReference type="RefSeq" id="WP_007579071.1">
    <property type="nucleotide sequence ID" value="NZ_AGUD01000310.1"/>
</dbReference>
<name>H0EBL4_9ACTN</name>
<dbReference type="GO" id="GO:0051537">
    <property type="term" value="F:2 iron, 2 sulfur cluster binding"/>
    <property type="evidence" value="ECO:0007669"/>
    <property type="project" value="UniProtKB-KW"/>
</dbReference>
<dbReference type="GO" id="GO:0004497">
    <property type="term" value="F:monooxygenase activity"/>
    <property type="evidence" value="ECO:0007669"/>
    <property type="project" value="UniProtKB-ARBA"/>
</dbReference>
<keyword evidence="3" id="KW-0408">Iron</keyword>
<reference evidence="8 9" key="1">
    <citation type="journal article" date="2013" name="Biodegradation">
        <title>Quantitative proteomic analysis of ibuprofen-degrading Patulibacter sp. strain I11.</title>
        <authorList>
            <person name="Almeida B."/>
            <person name="Kjeldal H."/>
            <person name="Lolas I."/>
            <person name="Knudsen A.D."/>
            <person name="Carvalho G."/>
            <person name="Nielsen K.L."/>
            <person name="Barreto Crespo M.T."/>
            <person name="Stensballe A."/>
            <person name="Nielsen J.L."/>
        </authorList>
    </citation>
    <scope>NUCLEOTIDE SEQUENCE [LARGE SCALE GENOMIC DNA]</scope>
    <source>
        <strain evidence="8 9">I11</strain>
    </source>
</reference>
<dbReference type="Gene3D" id="2.102.10.10">
    <property type="entry name" value="Rieske [2Fe-2S] iron-sulphur domain"/>
    <property type="match status" value="1"/>
</dbReference>
<dbReference type="SUPFAM" id="SSF50022">
    <property type="entry name" value="ISP domain"/>
    <property type="match status" value="1"/>
</dbReference>
<evidence type="ECO:0000256" key="6">
    <source>
        <dbReference type="ARBA" id="ARBA00038001"/>
    </source>
</evidence>
<dbReference type="PANTHER" id="PTHR21496:SF0">
    <property type="entry name" value="RIESKE DOMAIN-CONTAINING PROTEIN"/>
    <property type="match status" value="1"/>
</dbReference>
<evidence type="ECO:0000256" key="4">
    <source>
        <dbReference type="ARBA" id="ARBA00023014"/>
    </source>
</evidence>
<evidence type="ECO:0000256" key="5">
    <source>
        <dbReference type="ARBA" id="ARBA00034078"/>
    </source>
</evidence>
<keyword evidence="4" id="KW-0411">Iron-sulfur</keyword>
<evidence type="ECO:0000256" key="3">
    <source>
        <dbReference type="ARBA" id="ARBA00023004"/>
    </source>
</evidence>
<evidence type="ECO:0000313" key="9">
    <source>
        <dbReference type="Proteomes" id="UP000005143"/>
    </source>
</evidence>
<dbReference type="Pfam" id="PF00355">
    <property type="entry name" value="Rieske"/>
    <property type="match status" value="1"/>
</dbReference>
<evidence type="ECO:0000259" key="7">
    <source>
        <dbReference type="PROSITE" id="PS51296"/>
    </source>
</evidence>
<protein>
    <submittedName>
        <fullName evidence="8">Nitrite reductase [NAD(P)H] small subunit</fullName>
        <ecNumber evidence="8">1.7.1.4</ecNumber>
    </submittedName>
</protein>
<accession>H0EBL4</accession>